<dbReference type="RefSeq" id="WP_208691025.1">
    <property type="nucleotide sequence ID" value="NZ_CP022198.1"/>
</dbReference>
<dbReference type="InterPro" id="IPR052350">
    <property type="entry name" value="Metallo-dep_Lactonases"/>
</dbReference>
<evidence type="ECO:0000259" key="2">
    <source>
        <dbReference type="Pfam" id="PF04909"/>
    </source>
</evidence>
<evidence type="ECO:0000256" key="1">
    <source>
        <dbReference type="ARBA" id="ARBA00038310"/>
    </source>
</evidence>
<dbReference type="Proteomes" id="UP000250579">
    <property type="component" value="Chromosome"/>
</dbReference>
<dbReference type="AlphaFoldDB" id="A0A2Z5A9M0"/>
<dbReference type="GO" id="GO:0016787">
    <property type="term" value="F:hydrolase activity"/>
    <property type="evidence" value="ECO:0007669"/>
    <property type="project" value="InterPro"/>
</dbReference>
<dbReference type="SUPFAM" id="SSF51556">
    <property type="entry name" value="Metallo-dependent hydrolases"/>
    <property type="match status" value="1"/>
</dbReference>
<dbReference type="PANTHER" id="PTHR43569:SF1">
    <property type="entry name" value="BLL3371 PROTEIN"/>
    <property type="match status" value="1"/>
</dbReference>
<evidence type="ECO:0000313" key="3">
    <source>
        <dbReference type="EMBL" id="AXA66789.1"/>
    </source>
</evidence>
<name>A0A2Z5A9M0_9PSED</name>
<gene>
    <name evidence="3" type="ORF">CE139_13480</name>
</gene>
<evidence type="ECO:0000313" key="4">
    <source>
        <dbReference type="Proteomes" id="UP000250579"/>
    </source>
</evidence>
<proteinExistence type="inferred from homology"/>
<dbReference type="InterPro" id="IPR006680">
    <property type="entry name" value="Amidohydro-rel"/>
</dbReference>
<comment type="similarity">
    <text evidence="1">Belongs to the metallo-dependent hydrolases superfamily.</text>
</comment>
<dbReference type="EMBL" id="CP022198">
    <property type="protein sequence ID" value="AXA66789.1"/>
    <property type="molecule type" value="Genomic_DNA"/>
</dbReference>
<reference evidence="3 4" key="1">
    <citation type="submission" date="2017-06" db="EMBL/GenBank/DDBJ databases">
        <title>Evolution towards high GC content and high-temperature stress adaptation in endophytic Pseudomonas oryzihabitans impacted its plant-growth promoting traits.</title>
        <authorList>
            <person name="Nascimento F.X."/>
        </authorList>
    </citation>
    <scope>NUCLEOTIDE SEQUENCE [LARGE SCALE GENOMIC DNA]</scope>
    <source>
        <strain evidence="3 4">MS8</strain>
    </source>
</reference>
<protein>
    <submittedName>
        <fullName evidence="3">Thioesterase</fullName>
    </submittedName>
</protein>
<dbReference type="Pfam" id="PF04909">
    <property type="entry name" value="Amidohydro_2"/>
    <property type="match status" value="1"/>
</dbReference>
<dbReference type="InterPro" id="IPR032466">
    <property type="entry name" value="Metal_Hydrolase"/>
</dbReference>
<sequence length="316" mass="35567">MTELYSGPIVDAHHHFWEPGRNVHPWLSGAETIPFRYGDYSAIRGDYLPEHYFADAAGHDVVQTVYVETEWDPRDPLGETRYIHDLARRHGVPNAVVAQAWLDAEDAAELLAAQAAFERVRSVRHKPGGPARPEDVGSQRTLMSDDSWRRGYAQLQRHGLHFDLQTPWWNLDEACRLARDFPATQLILNHTGLPSDRSAEGLAAWRAALARLAEWPNVALKISGLGLAGQPWRAEDNAWIVREAIAVFGAERAMFASNFPVDRLCGSYDTIIGGFKRLVAELPATAQRQLFHDTARRLYRPVADVIRLDTYLRTSA</sequence>
<feature type="domain" description="Amidohydrolase-related" evidence="2">
    <location>
        <begin position="10"/>
        <end position="300"/>
    </location>
</feature>
<dbReference type="Gene3D" id="3.20.20.140">
    <property type="entry name" value="Metal-dependent hydrolases"/>
    <property type="match status" value="1"/>
</dbReference>
<dbReference type="PANTHER" id="PTHR43569">
    <property type="entry name" value="AMIDOHYDROLASE"/>
    <property type="match status" value="1"/>
</dbReference>
<dbReference type="STRING" id="47885.APT59_10115"/>
<accession>A0A2Z5A9M0</accession>
<organism evidence="3 4">
    <name type="scientific">Pseudomonas oryzihabitans</name>
    <dbReference type="NCBI Taxonomy" id="47885"/>
    <lineage>
        <taxon>Bacteria</taxon>
        <taxon>Pseudomonadati</taxon>
        <taxon>Pseudomonadota</taxon>
        <taxon>Gammaproteobacteria</taxon>
        <taxon>Pseudomonadales</taxon>
        <taxon>Pseudomonadaceae</taxon>
        <taxon>Pseudomonas</taxon>
    </lineage>
</organism>